<gene>
    <name evidence="1" type="ORF">SPELUC_LOCUS5437</name>
</gene>
<accession>A0ACA9LZN4</accession>
<dbReference type="EMBL" id="CAJVPW010005554">
    <property type="protein sequence ID" value="CAG8556813.1"/>
    <property type="molecule type" value="Genomic_DNA"/>
</dbReference>
<keyword evidence="2" id="KW-1185">Reference proteome</keyword>
<name>A0ACA9LZN4_9GLOM</name>
<reference evidence="1" key="1">
    <citation type="submission" date="2021-06" db="EMBL/GenBank/DDBJ databases">
        <authorList>
            <person name="Kallberg Y."/>
            <person name="Tangrot J."/>
            <person name="Rosling A."/>
        </authorList>
    </citation>
    <scope>NUCLEOTIDE SEQUENCE</scope>
    <source>
        <strain evidence="1">28 12/20/2015</strain>
    </source>
</reference>
<evidence type="ECO:0000313" key="2">
    <source>
        <dbReference type="Proteomes" id="UP000789366"/>
    </source>
</evidence>
<proteinExistence type="predicted"/>
<evidence type="ECO:0000313" key="1">
    <source>
        <dbReference type="EMBL" id="CAG8556813.1"/>
    </source>
</evidence>
<protein>
    <submittedName>
        <fullName evidence="1">4299_t:CDS:1</fullName>
    </submittedName>
</protein>
<dbReference type="Proteomes" id="UP000789366">
    <property type="component" value="Unassembled WGS sequence"/>
</dbReference>
<organism evidence="1 2">
    <name type="scientific">Cetraspora pellucida</name>
    <dbReference type="NCBI Taxonomy" id="1433469"/>
    <lineage>
        <taxon>Eukaryota</taxon>
        <taxon>Fungi</taxon>
        <taxon>Fungi incertae sedis</taxon>
        <taxon>Mucoromycota</taxon>
        <taxon>Glomeromycotina</taxon>
        <taxon>Glomeromycetes</taxon>
        <taxon>Diversisporales</taxon>
        <taxon>Gigasporaceae</taxon>
        <taxon>Cetraspora</taxon>
    </lineage>
</organism>
<sequence>MPRESKVKKYLRSDGPNSERATIEFLSNHVKYLERKARKKFKDSELEKNAILNRIEDLNKEIENLRKEKEILTTALRIVKDIMKQFNDPKTKELLRRIQDEMKKSLRNEQSPESESSSEVFEIFDVDMQEVEIQDVETKKTWNNILDNPGSNDHFTQSIWRASRQLFYPNQNFECPIQLSEQYYCFLNRLELENDQYFPSELLSAIYSVDIEQLQGRYMDFTIRDHPAVSHMVFFFRNDVTITYKEYTKIPSHLRQDWIIHKSKNMTEYQTKVLKIKHPSIFTDQNFNDILSRTAFLIPDSSLSLNDFLQFICSF</sequence>
<comment type="caution">
    <text evidence="1">The sequence shown here is derived from an EMBL/GenBank/DDBJ whole genome shotgun (WGS) entry which is preliminary data.</text>
</comment>